<protein>
    <submittedName>
        <fullName evidence="4">Uncharacterized protein LOC107217544</fullName>
    </submittedName>
</protein>
<dbReference type="Pfam" id="PF14846">
    <property type="entry name" value="DUF4485"/>
    <property type="match status" value="2"/>
</dbReference>
<accession>A0A6J0B6B9</accession>
<dbReference type="Proteomes" id="UP000829291">
    <property type="component" value="Chromosome 6"/>
</dbReference>
<feature type="region of interest" description="Disordered" evidence="1">
    <location>
        <begin position="1"/>
        <end position="21"/>
    </location>
</feature>
<gene>
    <name evidence="4" type="primary">LOC107217544</name>
</gene>
<evidence type="ECO:0000313" key="3">
    <source>
        <dbReference type="Proteomes" id="UP000829291"/>
    </source>
</evidence>
<evidence type="ECO:0000313" key="4">
    <source>
        <dbReference type="RefSeq" id="XP_015510595.1"/>
    </source>
</evidence>
<feature type="domain" description="DUF4485" evidence="2">
    <location>
        <begin position="26"/>
        <end position="102"/>
    </location>
</feature>
<proteinExistence type="predicted"/>
<organism evidence="4">
    <name type="scientific">Neodiprion lecontei</name>
    <name type="common">Redheaded pine sawfly</name>
    <dbReference type="NCBI Taxonomy" id="441921"/>
    <lineage>
        <taxon>Eukaryota</taxon>
        <taxon>Metazoa</taxon>
        <taxon>Ecdysozoa</taxon>
        <taxon>Arthropoda</taxon>
        <taxon>Hexapoda</taxon>
        <taxon>Insecta</taxon>
        <taxon>Pterygota</taxon>
        <taxon>Neoptera</taxon>
        <taxon>Endopterygota</taxon>
        <taxon>Hymenoptera</taxon>
        <taxon>Tenthredinoidea</taxon>
        <taxon>Diprionidae</taxon>
        <taxon>Diprioninae</taxon>
        <taxon>Neodiprion</taxon>
    </lineage>
</organism>
<dbReference type="InParanoid" id="A0A6J0B6B9"/>
<reference evidence="4" key="1">
    <citation type="submission" date="2025-08" db="UniProtKB">
        <authorList>
            <consortium name="RefSeq"/>
        </authorList>
    </citation>
    <scope>IDENTIFICATION</scope>
    <source>
        <tissue evidence="4">Thorax and Abdomen</tissue>
    </source>
</reference>
<feature type="domain" description="DUF4485" evidence="2">
    <location>
        <begin position="161"/>
        <end position="244"/>
    </location>
</feature>
<dbReference type="RefSeq" id="XP_015510595.1">
    <property type="nucleotide sequence ID" value="XM_015655109.2"/>
</dbReference>
<dbReference type="GeneID" id="107217544"/>
<dbReference type="OrthoDB" id="8196012at2759"/>
<evidence type="ECO:0000256" key="1">
    <source>
        <dbReference type="SAM" id="MobiDB-lite"/>
    </source>
</evidence>
<keyword evidence="3" id="KW-1185">Reference proteome</keyword>
<dbReference type="KEGG" id="nlo:107217544"/>
<dbReference type="AlphaFoldDB" id="A0A6J0B6B9"/>
<evidence type="ECO:0000259" key="2">
    <source>
        <dbReference type="Pfam" id="PF14846"/>
    </source>
</evidence>
<dbReference type="InterPro" id="IPR027831">
    <property type="entry name" value="DUF4485"/>
</dbReference>
<feature type="compositionally biased region" description="Polar residues" evidence="1">
    <location>
        <begin position="1"/>
        <end position="11"/>
    </location>
</feature>
<name>A0A6J0B6B9_NEOLC</name>
<sequence>MTSRKSVSSLPTPNPDPKLKSRTDALTTEFQYYGAAIRNLAPALTNMQDRSRVLLWVNKLFGAEYHVEVLRDKRNRYLAAITVNLINDELTGVFDDDPPVGATRDMATMSVINAPYAEWELDTTWSEYVAALPDNYDEIPCSFHKPGEECLKDEVEMDEQLDNEFWFLMYQIRPYAALMPCRDARTKVAAWIQTLCRLGCKKCGRMKGLRNDYAYALYGYVHDLRVAGPFQDFPPWKDLKSLPEAAKLAAKRHPLTSPYSEEADNFMYAQPTPEEGAFCYIAVTGEFLNTESLLPP</sequence>